<sequence length="76" mass="7986">MSEVSEIDPITPLQNSPRFSPSPPPAPPLLNPNSQHPLPLPNPFPIPATTSAPEQMVPTGIVGQSVNDLSTLLANL</sequence>
<accession>A0A180GQ39</accession>
<reference evidence="3 4" key="3">
    <citation type="journal article" date="2017" name="G3 (Bethesda)">
        <title>Comparative analysis highlights variable genome content of wheat rusts and divergence of the mating loci.</title>
        <authorList>
            <person name="Cuomo C.A."/>
            <person name="Bakkeren G."/>
            <person name="Khalil H.B."/>
            <person name="Panwar V."/>
            <person name="Joly D."/>
            <person name="Linning R."/>
            <person name="Sakthikumar S."/>
            <person name="Song X."/>
            <person name="Adiconis X."/>
            <person name="Fan L."/>
            <person name="Goldberg J.M."/>
            <person name="Levin J.Z."/>
            <person name="Young S."/>
            <person name="Zeng Q."/>
            <person name="Anikster Y."/>
            <person name="Bruce M."/>
            <person name="Wang M."/>
            <person name="Yin C."/>
            <person name="McCallum B."/>
            <person name="Szabo L.J."/>
            <person name="Hulbert S."/>
            <person name="Chen X."/>
            <person name="Fellers J.P."/>
        </authorList>
    </citation>
    <scope>NUCLEOTIDE SEQUENCE</scope>
    <source>
        <strain evidence="3">isolate 1-1 / race 1 (BBBD)</strain>
        <strain evidence="4">Isolate 1-1 / race 1 (BBBD)</strain>
    </source>
</reference>
<evidence type="ECO:0000313" key="3">
    <source>
        <dbReference type="EnsemblFungi" id="PTTG_03082-t43_1-p1"/>
    </source>
</evidence>
<gene>
    <name evidence="2" type="ORF">PTTG_03082</name>
</gene>
<feature type="region of interest" description="Disordered" evidence="1">
    <location>
        <begin position="1"/>
        <end position="58"/>
    </location>
</feature>
<dbReference type="EMBL" id="ADAS02000039">
    <property type="protein sequence ID" value="OAV94402.1"/>
    <property type="molecule type" value="Genomic_DNA"/>
</dbReference>
<keyword evidence="4" id="KW-1185">Reference proteome</keyword>
<reference evidence="2" key="2">
    <citation type="submission" date="2016-05" db="EMBL/GenBank/DDBJ databases">
        <title>Comparative analysis highlights variable genome content of wheat rusts and divergence of the mating loci.</title>
        <authorList>
            <person name="Cuomo C.A."/>
            <person name="Bakkeren G."/>
            <person name="Szabo L."/>
            <person name="Khalil H."/>
            <person name="Joly D."/>
            <person name="Goldberg J."/>
            <person name="Young S."/>
            <person name="Zeng Q."/>
            <person name="Fellers J."/>
        </authorList>
    </citation>
    <scope>NUCLEOTIDE SEQUENCE [LARGE SCALE GENOMIC DNA]</scope>
    <source>
        <strain evidence="2">1-1 BBBD Race 1</strain>
    </source>
</reference>
<evidence type="ECO:0000313" key="4">
    <source>
        <dbReference type="Proteomes" id="UP000005240"/>
    </source>
</evidence>
<reference evidence="2" key="1">
    <citation type="submission" date="2009-11" db="EMBL/GenBank/DDBJ databases">
        <authorList>
            <consortium name="The Broad Institute Genome Sequencing Platform"/>
            <person name="Ward D."/>
            <person name="Feldgarden M."/>
            <person name="Earl A."/>
            <person name="Young S.K."/>
            <person name="Zeng Q."/>
            <person name="Koehrsen M."/>
            <person name="Alvarado L."/>
            <person name="Berlin A."/>
            <person name="Bochicchio J."/>
            <person name="Borenstein D."/>
            <person name="Chapman S.B."/>
            <person name="Chen Z."/>
            <person name="Engels R."/>
            <person name="Freedman E."/>
            <person name="Gellesch M."/>
            <person name="Goldberg J."/>
            <person name="Griggs A."/>
            <person name="Gujja S."/>
            <person name="Heilman E."/>
            <person name="Heiman D."/>
            <person name="Hepburn T."/>
            <person name="Howarth C."/>
            <person name="Jen D."/>
            <person name="Larson L."/>
            <person name="Lewis B."/>
            <person name="Mehta T."/>
            <person name="Park D."/>
            <person name="Pearson M."/>
            <person name="Roberts A."/>
            <person name="Saif S."/>
            <person name="Shea T."/>
            <person name="Shenoy N."/>
            <person name="Sisk P."/>
            <person name="Stolte C."/>
            <person name="Sykes S."/>
            <person name="Thomson T."/>
            <person name="Walk T."/>
            <person name="White J."/>
            <person name="Yandava C."/>
            <person name="Izard J."/>
            <person name="Baranova O.V."/>
            <person name="Blanton J.M."/>
            <person name="Tanner A.C."/>
            <person name="Dewhirst F.E."/>
            <person name="Haas B."/>
            <person name="Nusbaum C."/>
            <person name="Birren B."/>
        </authorList>
    </citation>
    <scope>NUCLEOTIDE SEQUENCE [LARGE SCALE GENOMIC DNA]</scope>
    <source>
        <strain evidence="2">1-1 BBBD Race 1</strain>
    </source>
</reference>
<name>A0A180GQ39_PUCT1</name>
<dbReference type="Proteomes" id="UP000005240">
    <property type="component" value="Unassembled WGS sequence"/>
</dbReference>
<feature type="compositionally biased region" description="Pro residues" evidence="1">
    <location>
        <begin position="20"/>
        <end position="30"/>
    </location>
</feature>
<evidence type="ECO:0000313" key="2">
    <source>
        <dbReference type="EMBL" id="OAV94402.1"/>
    </source>
</evidence>
<evidence type="ECO:0000256" key="1">
    <source>
        <dbReference type="SAM" id="MobiDB-lite"/>
    </source>
</evidence>
<dbReference type="AlphaFoldDB" id="A0A180GQ39"/>
<dbReference type="VEuPathDB" id="FungiDB:PTTG_03082"/>
<reference evidence="3" key="4">
    <citation type="submission" date="2025-05" db="UniProtKB">
        <authorList>
            <consortium name="EnsemblFungi"/>
        </authorList>
    </citation>
    <scope>IDENTIFICATION</scope>
    <source>
        <strain evidence="3">isolate 1-1 / race 1 (BBBD)</strain>
    </source>
</reference>
<dbReference type="EnsemblFungi" id="PTTG_03082-t43_1">
    <property type="protein sequence ID" value="PTTG_03082-t43_1-p1"/>
    <property type="gene ID" value="PTTG_03082"/>
</dbReference>
<protein>
    <submittedName>
        <fullName evidence="2 3">Uncharacterized protein</fullName>
    </submittedName>
</protein>
<organism evidence="2">
    <name type="scientific">Puccinia triticina (isolate 1-1 / race 1 (BBBD))</name>
    <name type="common">Brown leaf rust fungus</name>
    <dbReference type="NCBI Taxonomy" id="630390"/>
    <lineage>
        <taxon>Eukaryota</taxon>
        <taxon>Fungi</taxon>
        <taxon>Dikarya</taxon>
        <taxon>Basidiomycota</taxon>
        <taxon>Pucciniomycotina</taxon>
        <taxon>Pucciniomycetes</taxon>
        <taxon>Pucciniales</taxon>
        <taxon>Pucciniaceae</taxon>
        <taxon>Puccinia</taxon>
    </lineage>
</organism>
<proteinExistence type="predicted"/>